<sequence length="674" mass="75141">MNRFKSWAILVFSSFLVWISIGYTYYKSENAIDKAEKTDLILFAIILILAIGGLFSSMCSTGKTKMWIETVFIFLNLLVWTTFAVSIQVNDSFLNQSLTIVDATNGYVITSPNIYFFAYGSFLNTVHLTSSWFKQYVLRDENALTTTQWTFLATSGFIVMATGISLYEGDRCKNSNCIQTIFSIAVGMISGIMSTILIPWRSAPLKCQAEIALILLVTWAFAIGVLTFNGGPAVEVNTMYLGIYLSFFMSLNILTTANYADSVLESLPYRHVEFGVAAEDRNGTGAAGFLDMAYSIMGRHQSSVLADDPRSIDESEAILFESVGGSQSSIIAQNPPSASEVEAATFNKKVLVGRRNLSRIEIWFLLMVESIVCFFVFYDMADKEEAIYTQWIIAVPCSSIGICFIGWLVSSIKKKWAYVVEGLLIVASILLWIRGLMSVTWYFANNDSNKTEPFADMTANQLFMSYGAFFTSLFILTKWSNASITTTDWIFFCAATLVIYTVVTITFTESKLLTCQPNDNLNCEQLQGIKLLGAGSALVTFVMILISFLPAGRPLYFVHMLVGVVLLCVWCVGGYYILFLNTVGALVSPIYFACWGSLFFCVDVATTNLVLLCKNQSAEVESVEDEDEFFEDEDEDENQIPSIDAYDQDPEQVKESKSSSESRADFDTNVWRSC</sequence>
<reference evidence="3 4" key="1">
    <citation type="submission" date="2016-09" db="EMBL/GenBank/DDBJ databases">
        <title>Extensive genetic diversity and differential bi-allelic expression allows diatom success in the polar Southern Ocean.</title>
        <authorList>
            <consortium name="DOE Joint Genome Institute"/>
            <person name="Mock T."/>
            <person name="Otillar R.P."/>
            <person name="Strauss J."/>
            <person name="Dupont C."/>
            <person name="Frickenhaus S."/>
            <person name="Maumus F."/>
            <person name="Mcmullan M."/>
            <person name="Sanges R."/>
            <person name="Schmutz J."/>
            <person name="Toseland A."/>
            <person name="Valas R."/>
            <person name="Veluchamy A."/>
            <person name="Ward B.J."/>
            <person name="Allen A."/>
            <person name="Barry K."/>
            <person name="Falciatore A."/>
            <person name="Ferrante M."/>
            <person name="Fortunato A.E."/>
            <person name="Gloeckner G."/>
            <person name="Gruber A."/>
            <person name="Hipkin R."/>
            <person name="Janech M."/>
            <person name="Kroth P."/>
            <person name="Leese F."/>
            <person name="Lindquist E."/>
            <person name="Lyon B.R."/>
            <person name="Martin J."/>
            <person name="Mayer C."/>
            <person name="Parker M."/>
            <person name="Quesneville H."/>
            <person name="Raymond J."/>
            <person name="Uhlig C."/>
            <person name="Valentin K.U."/>
            <person name="Worden A.Z."/>
            <person name="Armbrust E.V."/>
            <person name="Bowler C."/>
            <person name="Green B."/>
            <person name="Moulton V."/>
            <person name="Van Oosterhout C."/>
            <person name="Grigoriev I."/>
        </authorList>
    </citation>
    <scope>NUCLEOTIDE SEQUENCE [LARGE SCALE GENOMIC DNA]</scope>
    <source>
        <strain evidence="3 4">CCMP1102</strain>
    </source>
</reference>
<evidence type="ECO:0000256" key="2">
    <source>
        <dbReference type="SAM" id="Phobius"/>
    </source>
</evidence>
<organism evidence="3 4">
    <name type="scientific">Fragilariopsis cylindrus CCMP1102</name>
    <dbReference type="NCBI Taxonomy" id="635003"/>
    <lineage>
        <taxon>Eukaryota</taxon>
        <taxon>Sar</taxon>
        <taxon>Stramenopiles</taxon>
        <taxon>Ochrophyta</taxon>
        <taxon>Bacillariophyta</taxon>
        <taxon>Bacillariophyceae</taxon>
        <taxon>Bacillariophycidae</taxon>
        <taxon>Bacillariales</taxon>
        <taxon>Bacillariaceae</taxon>
        <taxon>Fragilariopsis</taxon>
    </lineage>
</organism>
<dbReference type="AlphaFoldDB" id="A0A1E7FPJ6"/>
<dbReference type="Proteomes" id="UP000095751">
    <property type="component" value="Unassembled WGS sequence"/>
</dbReference>
<feature type="transmembrane region" description="Helical" evidence="2">
    <location>
        <begin position="528"/>
        <end position="549"/>
    </location>
</feature>
<keyword evidence="2" id="KW-0472">Membrane</keyword>
<feature type="transmembrane region" description="Helical" evidence="2">
    <location>
        <begin position="179"/>
        <end position="199"/>
    </location>
</feature>
<feature type="transmembrane region" description="Helical" evidence="2">
    <location>
        <begin position="556"/>
        <end position="578"/>
    </location>
</feature>
<feature type="transmembrane region" description="Helical" evidence="2">
    <location>
        <begin position="107"/>
        <end position="128"/>
    </location>
</feature>
<feature type="transmembrane region" description="Helical" evidence="2">
    <location>
        <begin position="590"/>
        <end position="612"/>
    </location>
</feature>
<feature type="transmembrane region" description="Helical" evidence="2">
    <location>
        <begin position="38"/>
        <end position="55"/>
    </location>
</feature>
<keyword evidence="2" id="KW-0812">Transmembrane</keyword>
<feature type="transmembrane region" description="Helical" evidence="2">
    <location>
        <begin position="7"/>
        <end position="26"/>
    </location>
</feature>
<accession>A0A1E7FPJ6</accession>
<feature type="transmembrane region" description="Helical" evidence="2">
    <location>
        <begin position="416"/>
        <end position="437"/>
    </location>
</feature>
<dbReference type="KEGG" id="fcy:FRACYDRAFT_236158"/>
<keyword evidence="4" id="KW-1185">Reference proteome</keyword>
<feature type="transmembrane region" description="Helical" evidence="2">
    <location>
        <begin position="457"/>
        <end position="477"/>
    </location>
</feature>
<feature type="transmembrane region" description="Helical" evidence="2">
    <location>
        <begin position="67"/>
        <end position="87"/>
    </location>
</feature>
<evidence type="ECO:0000313" key="4">
    <source>
        <dbReference type="Proteomes" id="UP000095751"/>
    </source>
</evidence>
<keyword evidence="2" id="KW-1133">Transmembrane helix</keyword>
<feature type="transmembrane region" description="Helical" evidence="2">
    <location>
        <begin position="240"/>
        <end position="260"/>
    </location>
</feature>
<dbReference type="InParanoid" id="A0A1E7FPJ6"/>
<protein>
    <submittedName>
        <fullName evidence="3">Uncharacterized protein</fullName>
    </submittedName>
</protein>
<evidence type="ECO:0000313" key="3">
    <source>
        <dbReference type="EMBL" id="OEU20090.1"/>
    </source>
</evidence>
<feature type="compositionally biased region" description="Acidic residues" evidence="1">
    <location>
        <begin position="622"/>
        <end position="638"/>
    </location>
</feature>
<feature type="transmembrane region" description="Helical" evidence="2">
    <location>
        <begin position="362"/>
        <end position="381"/>
    </location>
</feature>
<proteinExistence type="predicted"/>
<feature type="compositionally biased region" description="Basic and acidic residues" evidence="1">
    <location>
        <begin position="651"/>
        <end position="666"/>
    </location>
</feature>
<dbReference type="EMBL" id="KV784355">
    <property type="protein sequence ID" value="OEU20090.1"/>
    <property type="molecule type" value="Genomic_DNA"/>
</dbReference>
<feature type="transmembrane region" description="Helical" evidence="2">
    <location>
        <begin position="211"/>
        <end position="228"/>
    </location>
</feature>
<name>A0A1E7FPJ6_9STRA</name>
<feature type="transmembrane region" description="Helical" evidence="2">
    <location>
        <begin position="149"/>
        <end position="167"/>
    </location>
</feature>
<feature type="region of interest" description="Disordered" evidence="1">
    <location>
        <begin position="622"/>
        <end position="674"/>
    </location>
</feature>
<gene>
    <name evidence="3" type="ORF">FRACYDRAFT_236158</name>
</gene>
<feature type="transmembrane region" description="Helical" evidence="2">
    <location>
        <begin position="489"/>
        <end position="508"/>
    </location>
</feature>
<feature type="transmembrane region" description="Helical" evidence="2">
    <location>
        <begin position="387"/>
        <end position="409"/>
    </location>
</feature>
<evidence type="ECO:0000256" key="1">
    <source>
        <dbReference type="SAM" id="MobiDB-lite"/>
    </source>
</evidence>